<reference evidence="2" key="2">
    <citation type="submission" date="2022-01" db="EMBL/GenBank/DDBJ databases">
        <authorList>
            <person name="Yamashiro T."/>
            <person name="Shiraishi A."/>
            <person name="Satake H."/>
            <person name="Nakayama K."/>
        </authorList>
    </citation>
    <scope>NUCLEOTIDE SEQUENCE</scope>
</reference>
<protein>
    <submittedName>
        <fullName evidence="2">Uncharacterized protein</fullName>
    </submittedName>
</protein>
<comment type="caution">
    <text evidence="2">The sequence shown here is derived from an EMBL/GenBank/DDBJ whole genome shotgun (WGS) entry which is preliminary data.</text>
</comment>
<feature type="region of interest" description="Disordered" evidence="1">
    <location>
        <begin position="139"/>
        <end position="158"/>
    </location>
</feature>
<feature type="compositionally biased region" description="Acidic residues" evidence="1">
    <location>
        <begin position="148"/>
        <end position="158"/>
    </location>
</feature>
<organism evidence="2 3">
    <name type="scientific">Tanacetum coccineum</name>
    <dbReference type="NCBI Taxonomy" id="301880"/>
    <lineage>
        <taxon>Eukaryota</taxon>
        <taxon>Viridiplantae</taxon>
        <taxon>Streptophyta</taxon>
        <taxon>Embryophyta</taxon>
        <taxon>Tracheophyta</taxon>
        <taxon>Spermatophyta</taxon>
        <taxon>Magnoliopsida</taxon>
        <taxon>eudicotyledons</taxon>
        <taxon>Gunneridae</taxon>
        <taxon>Pentapetalae</taxon>
        <taxon>asterids</taxon>
        <taxon>campanulids</taxon>
        <taxon>Asterales</taxon>
        <taxon>Asteraceae</taxon>
        <taxon>Asteroideae</taxon>
        <taxon>Anthemideae</taxon>
        <taxon>Anthemidinae</taxon>
        <taxon>Tanacetum</taxon>
    </lineage>
</organism>
<dbReference type="EMBL" id="BQNB010010687">
    <property type="protein sequence ID" value="GJS80656.1"/>
    <property type="molecule type" value="Genomic_DNA"/>
</dbReference>
<keyword evidence="3" id="KW-1185">Reference proteome</keyword>
<name>A0ABQ4YUJ7_9ASTR</name>
<gene>
    <name evidence="2" type="ORF">Tco_0730537</name>
</gene>
<sequence length="158" mass="18326">MFRHLKTSFMSRKDFIDITDGVHATLKKVVPPMIYHNTNDFMKNNLPRAIAKAIKPNIVPSHVDLFLRDYMTNHILHVHPTSFASSTILDLQHQLYLKMKDDEQAQQADISIWLSLKIKFERSTPLLETCRAATVCTRNHDDHHDDDAYPEEESSAKR</sequence>
<reference evidence="2" key="1">
    <citation type="journal article" date="2022" name="Int. J. Mol. Sci.">
        <title>Draft Genome of Tanacetum Coccineum: Genomic Comparison of Closely Related Tanacetum-Family Plants.</title>
        <authorList>
            <person name="Yamashiro T."/>
            <person name="Shiraishi A."/>
            <person name="Nakayama K."/>
            <person name="Satake H."/>
        </authorList>
    </citation>
    <scope>NUCLEOTIDE SEQUENCE</scope>
</reference>
<proteinExistence type="predicted"/>
<dbReference type="Proteomes" id="UP001151760">
    <property type="component" value="Unassembled WGS sequence"/>
</dbReference>
<evidence type="ECO:0000313" key="3">
    <source>
        <dbReference type="Proteomes" id="UP001151760"/>
    </source>
</evidence>
<evidence type="ECO:0000256" key="1">
    <source>
        <dbReference type="SAM" id="MobiDB-lite"/>
    </source>
</evidence>
<evidence type="ECO:0000313" key="2">
    <source>
        <dbReference type="EMBL" id="GJS80656.1"/>
    </source>
</evidence>
<accession>A0ABQ4YUJ7</accession>